<dbReference type="AlphaFoldDB" id="A0A1L8CVY5"/>
<gene>
    <name evidence="10" type="ORF">cpu_15960</name>
</gene>
<evidence type="ECO:0000256" key="8">
    <source>
        <dbReference type="ARBA" id="ARBA00033109"/>
    </source>
</evidence>
<comment type="similarity">
    <text evidence="1">Belongs to the MtrB family.</text>
</comment>
<dbReference type="STRING" id="870242.cpu_15960"/>
<dbReference type="SUPFAM" id="SSF51219">
    <property type="entry name" value="TRAP-like"/>
    <property type="match status" value="1"/>
</dbReference>
<evidence type="ECO:0000256" key="1">
    <source>
        <dbReference type="ARBA" id="ARBA00010027"/>
    </source>
</evidence>
<dbReference type="InterPro" id="IPR016031">
    <property type="entry name" value="Trp_RNA-bd_attenuator-like_dom"/>
</dbReference>
<dbReference type="GO" id="GO:0003723">
    <property type="term" value="F:RNA binding"/>
    <property type="evidence" value="ECO:0007669"/>
    <property type="project" value="UniProtKB-KW"/>
</dbReference>
<dbReference type="RefSeq" id="WP_075859536.1">
    <property type="nucleotide sequence ID" value="NZ_BDJK01000029.1"/>
</dbReference>
<keyword evidence="11" id="KW-1185">Reference proteome</keyword>
<keyword evidence="4" id="KW-0694">RNA-binding</keyword>
<name>A0A1L8CVY5_9THEO</name>
<evidence type="ECO:0000256" key="5">
    <source>
        <dbReference type="ARBA" id="ARBA00023015"/>
    </source>
</evidence>
<dbReference type="InterPro" id="IPR000824">
    <property type="entry name" value="MtrB"/>
</dbReference>
<keyword evidence="5" id="KW-0805">Transcription regulation</keyword>
<feature type="domain" description="Tryptophan RNA-binding attenuator protein" evidence="9">
    <location>
        <begin position="8"/>
        <end position="75"/>
    </location>
</feature>
<evidence type="ECO:0000256" key="7">
    <source>
        <dbReference type="ARBA" id="ARBA00029615"/>
    </source>
</evidence>
<dbReference type="EMBL" id="BDJK01000029">
    <property type="protein sequence ID" value="GAV23086.1"/>
    <property type="molecule type" value="Genomic_DNA"/>
</dbReference>
<dbReference type="GO" id="GO:0006353">
    <property type="term" value="P:DNA-templated transcription termination"/>
    <property type="evidence" value="ECO:0007669"/>
    <property type="project" value="InterPro"/>
</dbReference>
<reference evidence="11" key="1">
    <citation type="submission" date="2016-12" db="EMBL/GenBank/DDBJ databases">
        <title>Draft Genome Sequences od Carboxydothermus pertinax and islandicus, Hydrogenogenic Carboxydotrophic Bacteria.</title>
        <authorList>
            <person name="Fukuyama Y."/>
            <person name="Ohmae K."/>
            <person name="Yoneda Y."/>
            <person name="Yoshida T."/>
            <person name="Sako Y."/>
        </authorList>
    </citation>
    <scope>NUCLEOTIDE SEQUENCE [LARGE SCALE GENOMIC DNA]</scope>
    <source>
        <strain evidence="11">Ug1</strain>
    </source>
</reference>
<dbReference type="Gene3D" id="2.60.40.50">
    <property type="entry name" value="TRAP-like"/>
    <property type="match status" value="1"/>
</dbReference>
<proteinExistence type="inferred from homology"/>
<comment type="caution">
    <text evidence="10">The sequence shown here is derived from an EMBL/GenBank/DDBJ whole genome shotgun (WGS) entry which is preliminary data.</text>
</comment>
<dbReference type="NCBIfam" id="NF009724">
    <property type="entry name" value="PRK13251.1"/>
    <property type="match status" value="1"/>
</dbReference>
<organism evidence="10 11">
    <name type="scientific">Carboxydothermus pertinax</name>
    <dbReference type="NCBI Taxonomy" id="870242"/>
    <lineage>
        <taxon>Bacteria</taxon>
        <taxon>Bacillati</taxon>
        <taxon>Bacillota</taxon>
        <taxon>Clostridia</taxon>
        <taxon>Thermoanaerobacterales</taxon>
        <taxon>Thermoanaerobacteraceae</taxon>
        <taxon>Carboxydothermus</taxon>
    </lineage>
</organism>
<keyword evidence="6" id="KW-0804">Transcription</keyword>
<evidence type="ECO:0000256" key="4">
    <source>
        <dbReference type="ARBA" id="ARBA00022884"/>
    </source>
</evidence>
<accession>A0A1L8CVY5</accession>
<comment type="subunit">
    <text evidence="2">Oligomer of 11 identical subunits arranged in doughnut-like structure.</text>
</comment>
<dbReference type="InterPro" id="IPR023558">
    <property type="entry name" value="Trp_RNA-bd_attenuator_dom"/>
</dbReference>
<dbReference type="Proteomes" id="UP000187485">
    <property type="component" value="Unassembled WGS sequence"/>
</dbReference>
<evidence type="ECO:0000259" key="9">
    <source>
        <dbReference type="Pfam" id="PF02081"/>
    </source>
</evidence>
<evidence type="ECO:0000256" key="6">
    <source>
        <dbReference type="ARBA" id="ARBA00023163"/>
    </source>
</evidence>
<dbReference type="Pfam" id="PF02081">
    <property type="entry name" value="TrpBP"/>
    <property type="match status" value="1"/>
</dbReference>
<evidence type="ECO:0000313" key="10">
    <source>
        <dbReference type="EMBL" id="GAV23086.1"/>
    </source>
</evidence>
<protein>
    <recommendedName>
        <fullName evidence="3">Transcription attenuation protein MtrB</fullName>
    </recommendedName>
    <alternativeName>
        <fullName evidence="8">Trp RNA-binding attenuation protein</fullName>
    </alternativeName>
    <alternativeName>
        <fullName evidence="7">Tryptophan RNA-binding attenuator protein</fullName>
    </alternativeName>
</protein>
<dbReference type="GO" id="GO:0006355">
    <property type="term" value="P:regulation of DNA-templated transcription"/>
    <property type="evidence" value="ECO:0007669"/>
    <property type="project" value="InterPro"/>
</dbReference>
<sequence>MSENSAINAEYIVVKALENGVTIMGLTRGKDTKFHHTEKLDKGEVMVAQFTEHTSAIKIRGKAEIYTKHGLVTNE</sequence>
<evidence type="ECO:0000313" key="11">
    <source>
        <dbReference type="Proteomes" id="UP000187485"/>
    </source>
</evidence>
<evidence type="ECO:0000256" key="3">
    <source>
        <dbReference type="ARBA" id="ARBA00016308"/>
    </source>
</evidence>
<dbReference type="OrthoDB" id="2111980at2"/>
<evidence type="ECO:0000256" key="2">
    <source>
        <dbReference type="ARBA" id="ARBA00011104"/>
    </source>
</evidence>
<dbReference type="PRINTS" id="PR00687">
    <property type="entry name" value="TRPRNAAP"/>
</dbReference>